<dbReference type="KEGG" id="vg:28801684"/>
<dbReference type="Proteomes" id="UP000204502">
    <property type="component" value="Segment"/>
</dbReference>
<sequence>MADDMIDDMFEDMYRRELWDDRETAQEIEQMEKDEYLHDTPLPKLLGDTREVLDGLPPYLKENKLPQVAKSIFIQGIAGRKLSQKQIDALGLFVVRHREDVDYAE</sequence>
<dbReference type="EMBL" id="KU253712">
    <property type="protein sequence ID" value="AMB18605.1"/>
    <property type="molecule type" value="Genomic_DNA"/>
</dbReference>
<accession>A0A0Y0ACU6</accession>
<evidence type="ECO:0000313" key="2">
    <source>
        <dbReference type="Proteomes" id="UP000204502"/>
    </source>
</evidence>
<gene>
    <name evidence="1" type="ORF">Eldridge_022</name>
</gene>
<evidence type="ECO:0000313" key="1">
    <source>
        <dbReference type="EMBL" id="AMB18605.1"/>
    </source>
</evidence>
<dbReference type="OrthoDB" id="35845at10239"/>
<organism evidence="1 2">
    <name type="scientific">Bacillus phage Eldridge</name>
    <dbReference type="NCBI Taxonomy" id="1776293"/>
    <lineage>
        <taxon>Viruses</taxon>
        <taxon>Duplodnaviria</taxon>
        <taxon>Heunggongvirae</taxon>
        <taxon>Uroviricota</taxon>
        <taxon>Caudoviricetes</taxon>
        <taxon>Herelleviridae</taxon>
        <taxon>Bastillevirinae</taxon>
        <taxon>Eldridgevirus</taxon>
        <taxon>Eldridgevirus eldridge</taxon>
    </lineage>
</organism>
<name>A0A0Y0ACU6_9CAUD</name>
<proteinExistence type="predicted"/>
<protein>
    <submittedName>
        <fullName evidence="1">Uncharacterized protein</fullName>
    </submittedName>
</protein>
<reference evidence="1 2" key="1">
    <citation type="journal article" date="2016" name="Genome Announc.">
        <title>Complete Genome Sequence of Bacillus megaterium Bacteriophage Eldridge.</title>
        <authorList>
            <person name="Reveille A.M."/>
            <person name="Eldridge K.A."/>
            <person name="Temple L.M."/>
        </authorList>
    </citation>
    <scope>NUCLEOTIDE SEQUENCE [LARGE SCALE GENOMIC DNA]</scope>
</reference>
<keyword evidence="2" id="KW-1185">Reference proteome</keyword>
<dbReference type="RefSeq" id="YP_009274729.1">
    <property type="nucleotide sequence ID" value="NC_030920.1"/>
</dbReference>
<dbReference type="GeneID" id="28801684"/>